<dbReference type="AlphaFoldDB" id="B9RVN8"/>
<protein>
    <submittedName>
        <fullName evidence="1">Uncharacterized protein</fullName>
    </submittedName>
</protein>
<dbReference type="EMBL" id="EQ973821">
    <property type="protein sequence ID" value="EEF44614.1"/>
    <property type="molecule type" value="Genomic_DNA"/>
</dbReference>
<organism evidence="1 2">
    <name type="scientific">Ricinus communis</name>
    <name type="common">Castor bean</name>
    <dbReference type="NCBI Taxonomy" id="3988"/>
    <lineage>
        <taxon>Eukaryota</taxon>
        <taxon>Viridiplantae</taxon>
        <taxon>Streptophyta</taxon>
        <taxon>Embryophyta</taxon>
        <taxon>Tracheophyta</taxon>
        <taxon>Spermatophyta</taxon>
        <taxon>Magnoliopsida</taxon>
        <taxon>eudicotyledons</taxon>
        <taxon>Gunneridae</taxon>
        <taxon>Pentapetalae</taxon>
        <taxon>rosids</taxon>
        <taxon>fabids</taxon>
        <taxon>Malpighiales</taxon>
        <taxon>Euphorbiaceae</taxon>
        <taxon>Acalyphoideae</taxon>
        <taxon>Acalypheae</taxon>
        <taxon>Ricinus</taxon>
    </lineage>
</organism>
<dbReference type="InParanoid" id="B9RVN8"/>
<reference evidence="2" key="1">
    <citation type="journal article" date="2010" name="Nat. Biotechnol.">
        <title>Draft genome sequence of the oilseed species Ricinus communis.</title>
        <authorList>
            <person name="Chan A.P."/>
            <person name="Crabtree J."/>
            <person name="Zhao Q."/>
            <person name="Lorenzi H."/>
            <person name="Orvis J."/>
            <person name="Puiu D."/>
            <person name="Melake-Berhan A."/>
            <person name="Jones K.M."/>
            <person name="Redman J."/>
            <person name="Chen G."/>
            <person name="Cahoon E.B."/>
            <person name="Gedil M."/>
            <person name="Stanke M."/>
            <person name="Haas B.J."/>
            <person name="Wortman J.R."/>
            <person name="Fraser-Liggett C.M."/>
            <person name="Ravel J."/>
            <person name="Rabinowicz P.D."/>
        </authorList>
    </citation>
    <scope>NUCLEOTIDE SEQUENCE [LARGE SCALE GENOMIC DNA]</scope>
    <source>
        <strain evidence="2">cv. Hale</strain>
    </source>
</reference>
<evidence type="ECO:0000313" key="1">
    <source>
        <dbReference type="EMBL" id="EEF44614.1"/>
    </source>
</evidence>
<dbReference type="KEGG" id="rcu:8259310"/>
<accession>B9RVN8</accession>
<sequence length="120" mass="13759">MAALSLSHFLHNKNSSVQLLKTRSNPRIIVHLSCQRDEPIDSSSPKVKEEMKQEKQVMVRQLFVSAEKFAKGVKDNLSPKQKGDWKDVVLMSLSFAVYVYISQQIVCAYCAWTSMLKQPW</sequence>
<dbReference type="OMA" id="WTSMLKQ"/>
<dbReference type="OrthoDB" id="1938779at2759"/>
<proteinExistence type="predicted"/>
<gene>
    <name evidence="1" type="ORF">RCOM_0967470</name>
</gene>
<evidence type="ECO:0000313" key="2">
    <source>
        <dbReference type="Proteomes" id="UP000008311"/>
    </source>
</evidence>
<dbReference type="eggNOG" id="ENOG502S7NN">
    <property type="taxonomic scope" value="Eukaryota"/>
</dbReference>
<keyword evidence="2" id="KW-1185">Reference proteome</keyword>
<name>B9RVN8_RICCO</name>
<dbReference type="Proteomes" id="UP000008311">
    <property type="component" value="Unassembled WGS sequence"/>
</dbReference>
<dbReference type="STRING" id="3988.B9RVN8"/>